<accession>A0AAV1X938</accession>
<keyword evidence="2" id="KW-0217">Developmental protein</keyword>
<dbReference type="PANTHER" id="PTHR34359:SF25">
    <property type="entry name" value="CLAVATA3_ESR (CLE) GENE FAMILY MEMBER MTCLE18"/>
    <property type="match status" value="1"/>
</dbReference>
<keyword evidence="6" id="KW-1133">Transmembrane helix</keyword>
<name>A0AAV1X938_LUPLU</name>
<keyword evidence="3" id="KW-0221">Differentiation</keyword>
<evidence type="ECO:0000256" key="6">
    <source>
        <dbReference type="SAM" id="Phobius"/>
    </source>
</evidence>
<feature type="region of interest" description="Disordered" evidence="5">
    <location>
        <begin position="72"/>
        <end position="107"/>
    </location>
</feature>
<feature type="compositionally biased region" description="Basic and acidic residues" evidence="5">
    <location>
        <begin position="87"/>
        <end position="97"/>
    </location>
</feature>
<dbReference type="Proteomes" id="UP001497480">
    <property type="component" value="Unassembled WGS sequence"/>
</dbReference>
<protein>
    <submittedName>
        <fullName evidence="7">Uncharacterized protein</fullName>
    </submittedName>
</protein>
<dbReference type="PANTHER" id="PTHR34359">
    <property type="entry name" value="CLAVATA3/ESR (CLE)-RELATED PROTEIN 10"/>
    <property type="match status" value="1"/>
</dbReference>
<evidence type="ECO:0000256" key="4">
    <source>
        <dbReference type="ARBA" id="ARBA00023278"/>
    </source>
</evidence>
<dbReference type="AlphaFoldDB" id="A0AAV1X938"/>
<evidence type="ECO:0000313" key="8">
    <source>
        <dbReference type="Proteomes" id="UP001497480"/>
    </source>
</evidence>
<keyword evidence="8" id="KW-1185">Reference proteome</keyword>
<evidence type="ECO:0000256" key="3">
    <source>
        <dbReference type="ARBA" id="ARBA00022782"/>
    </source>
</evidence>
<organism evidence="7 8">
    <name type="scientific">Lupinus luteus</name>
    <name type="common">European yellow lupine</name>
    <dbReference type="NCBI Taxonomy" id="3873"/>
    <lineage>
        <taxon>Eukaryota</taxon>
        <taxon>Viridiplantae</taxon>
        <taxon>Streptophyta</taxon>
        <taxon>Embryophyta</taxon>
        <taxon>Tracheophyta</taxon>
        <taxon>Spermatophyta</taxon>
        <taxon>Magnoliopsida</taxon>
        <taxon>eudicotyledons</taxon>
        <taxon>Gunneridae</taxon>
        <taxon>Pentapetalae</taxon>
        <taxon>rosids</taxon>
        <taxon>fabids</taxon>
        <taxon>Fabales</taxon>
        <taxon>Fabaceae</taxon>
        <taxon>Papilionoideae</taxon>
        <taxon>50 kb inversion clade</taxon>
        <taxon>genistoids sensu lato</taxon>
        <taxon>core genistoids</taxon>
        <taxon>Genisteae</taxon>
        <taxon>Lupinus</taxon>
    </lineage>
</organism>
<evidence type="ECO:0000313" key="7">
    <source>
        <dbReference type="EMBL" id="CAL0318126.1"/>
    </source>
</evidence>
<reference evidence="7 8" key="1">
    <citation type="submission" date="2024-03" db="EMBL/GenBank/DDBJ databases">
        <authorList>
            <person name="Martinez-Hernandez J."/>
        </authorList>
    </citation>
    <scope>NUCLEOTIDE SEQUENCE [LARGE SCALE GENOMIC DNA]</scope>
</reference>
<keyword evidence="4" id="KW-0379">Hydroxylation</keyword>
<evidence type="ECO:0000256" key="1">
    <source>
        <dbReference type="ARBA" id="ARBA00005416"/>
    </source>
</evidence>
<comment type="similarity">
    <text evidence="1">Belongs to the CLV3/ESR signal peptide family.</text>
</comment>
<keyword evidence="6" id="KW-0812">Transmembrane</keyword>
<dbReference type="EMBL" id="CAXHTB010000013">
    <property type="protein sequence ID" value="CAL0318126.1"/>
    <property type="molecule type" value="Genomic_DNA"/>
</dbReference>
<dbReference type="GO" id="GO:0030154">
    <property type="term" value="P:cell differentiation"/>
    <property type="evidence" value="ECO:0007669"/>
    <property type="project" value="UniProtKB-KW"/>
</dbReference>
<dbReference type="InterPro" id="IPR039618">
    <property type="entry name" value="CLE9-13"/>
</dbReference>
<sequence length="107" mass="12566">MALKIPQVILILMWLSLIFLLVHEFYNLRFKINKKEKIEASFLLPSHEPLLRRKILASKFDFSHFFKHPHKQSQGMGVRLDPSGTEIDPRYGVEKRRVPTGPNPLHH</sequence>
<gene>
    <name evidence="7" type="ORF">LLUT_LOCUS19186</name>
</gene>
<comment type="caution">
    <text evidence="7">The sequence shown here is derived from an EMBL/GenBank/DDBJ whole genome shotgun (WGS) entry which is preliminary data.</text>
</comment>
<keyword evidence="6" id="KW-0472">Membrane</keyword>
<proteinExistence type="inferred from homology"/>
<feature type="transmembrane region" description="Helical" evidence="6">
    <location>
        <begin position="6"/>
        <end position="26"/>
    </location>
</feature>
<evidence type="ECO:0000256" key="5">
    <source>
        <dbReference type="SAM" id="MobiDB-lite"/>
    </source>
</evidence>
<evidence type="ECO:0000256" key="2">
    <source>
        <dbReference type="ARBA" id="ARBA00022473"/>
    </source>
</evidence>